<dbReference type="Gene3D" id="3.40.50.1100">
    <property type="match status" value="2"/>
</dbReference>
<keyword evidence="4" id="KW-0456">Lyase</keyword>
<dbReference type="Proteomes" id="UP000198873">
    <property type="component" value="Unassembled WGS sequence"/>
</dbReference>
<organism evidence="4 5">
    <name type="scientific">Streptomyces harbinensis</name>
    <dbReference type="NCBI Taxonomy" id="1176198"/>
    <lineage>
        <taxon>Bacteria</taxon>
        <taxon>Bacillati</taxon>
        <taxon>Actinomycetota</taxon>
        <taxon>Actinomycetes</taxon>
        <taxon>Kitasatosporales</taxon>
        <taxon>Streptomycetaceae</taxon>
        <taxon>Streptomyces</taxon>
    </lineage>
</organism>
<proteinExistence type="predicted"/>
<evidence type="ECO:0000313" key="5">
    <source>
        <dbReference type="Proteomes" id="UP000198873"/>
    </source>
</evidence>
<dbReference type="SUPFAM" id="SSF53686">
    <property type="entry name" value="Tryptophan synthase beta subunit-like PLP-dependent enzymes"/>
    <property type="match status" value="1"/>
</dbReference>
<evidence type="ECO:0000256" key="2">
    <source>
        <dbReference type="ARBA" id="ARBA00022898"/>
    </source>
</evidence>
<dbReference type="PANTHER" id="PTHR42937">
    <property type="match status" value="1"/>
</dbReference>
<evidence type="ECO:0000313" key="4">
    <source>
        <dbReference type="EMBL" id="SFS82579.1"/>
    </source>
</evidence>
<reference evidence="5" key="1">
    <citation type="submission" date="2016-10" db="EMBL/GenBank/DDBJ databases">
        <authorList>
            <person name="Varghese N."/>
            <person name="Submissions S."/>
        </authorList>
    </citation>
    <scope>NUCLEOTIDE SEQUENCE [LARGE SCALE GENOMIC DNA]</scope>
    <source>
        <strain evidence="5">CGMCC 4.7047</strain>
    </source>
</reference>
<comment type="cofactor">
    <cofactor evidence="1">
        <name>pyridoxal 5'-phosphate</name>
        <dbReference type="ChEBI" id="CHEBI:597326"/>
    </cofactor>
</comment>
<dbReference type="AlphaFoldDB" id="A0A1I6SZZ8"/>
<evidence type="ECO:0000256" key="1">
    <source>
        <dbReference type="ARBA" id="ARBA00001933"/>
    </source>
</evidence>
<keyword evidence="2" id="KW-0663">Pyridoxal phosphate</keyword>
<dbReference type="Pfam" id="PF00291">
    <property type="entry name" value="PALP"/>
    <property type="match status" value="1"/>
</dbReference>
<feature type="domain" description="Tryptophan synthase beta chain-like PALP" evidence="3">
    <location>
        <begin position="38"/>
        <end position="326"/>
    </location>
</feature>
<name>A0A1I6SZZ8_9ACTN</name>
<sequence length="331" mass="33689">MMTGMDGGQRRYRNPAARAWHCDPAPVARVRAFHRGLPGYRETPLVRLDGGVFVKDESRRMGLGAFKVLGASWALHRAGGAPQRLVTATDGNHGRAVARLGRLRGVPVEVYVPRGVHPAAAAAIAAEGARVIRVDGDYDAAVARARSAGPLLVQDTAWPGYEEIPGRIVEGYATLFAEIDAQLAAAGAAPAGLVVVPVGVGSLAQAAVTHYRSGPADAPRPALLAVEPDTAACVLASLTAGEPTTVRTGLTAMAGLNCGTPSALAWPYLRGGLDAAVTVTDAEAAAAARELAGRGIDAGPCGAASLAAWRAAPEVAGPGSVVLLNTEGTLA</sequence>
<keyword evidence="5" id="KW-1185">Reference proteome</keyword>
<protein>
    <submittedName>
        <fullName evidence="4">Diaminopropionate ammonia-lyase</fullName>
    </submittedName>
</protein>
<dbReference type="STRING" id="1176198.SAMN05444716_104273"/>
<dbReference type="InterPro" id="IPR001926">
    <property type="entry name" value="TrpB-like_PALP"/>
</dbReference>
<evidence type="ECO:0000259" key="3">
    <source>
        <dbReference type="Pfam" id="PF00291"/>
    </source>
</evidence>
<dbReference type="InterPro" id="IPR036052">
    <property type="entry name" value="TrpB-like_PALP_sf"/>
</dbReference>
<dbReference type="EMBL" id="FPAB01000004">
    <property type="protein sequence ID" value="SFS82579.1"/>
    <property type="molecule type" value="Genomic_DNA"/>
</dbReference>
<dbReference type="GO" id="GO:0016829">
    <property type="term" value="F:lyase activity"/>
    <property type="evidence" value="ECO:0007669"/>
    <property type="project" value="UniProtKB-KW"/>
</dbReference>
<gene>
    <name evidence="4" type="ORF">SAMN05444716_104273</name>
</gene>
<dbReference type="GO" id="GO:1901605">
    <property type="term" value="P:alpha-amino acid metabolic process"/>
    <property type="evidence" value="ECO:0007669"/>
    <property type="project" value="UniProtKB-ARBA"/>
</dbReference>
<dbReference type="PANTHER" id="PTHR42937:SF1">
    <property type="entry name" value="DIAMINOPROPIONATE AMMONIA-LYASE"/>
    <property type="match status" value="1"/>
</dbReference>
<accession>A0A1I6SZZ8</accession>